<protein>
    <submittedName>
        <fullName evidence="2">Mobilization protein</fullName>
    </submittedName>
</protein>
<reference evidence="2 3" key="1">
    <citation type="submission" date="2021-12" db="EMBL/GenBank/DDBJ databases">
        <title>Genome sequencing of bacteria with rrn-lacking chromosome and rrn-plasmid.</title>
        <authorList>
            <person name="Anda M."/>
            <person name="Iwasaki W."/>
        </authorList>
    </citation>
    <scope>NUCLEOTIDE SEQUENCE [LARGE SCALE GENOMIC DNA]</scope>
    <source>
        <strain evidence="2 3">NBRC 15940</strain>
    </source>
</reference>
<accession>A0AAN4W506</accession>
<feature type="domain" description="MobA/VirD2-like nuclease" evidence="1">
    <location>
        <begin position="47"/>
        <end position="150"/>
    </location>
</feature>
<sequence>MSAQAKILSSAGGKFNAVQYNDRKRDGEKAELLKVKNFGQLEMMGDNARREDYVKYLQAVSFRNENVKNKQFHAVLSVKGDALSHEQLAEMAEDYMKEMGYGNVPYLVFGHYDTANNHVHIVSTRVDMDGQKIDDSFERLKSQQAMQKIQNISPELEFKAVHQDISKYSFSTMAQYKALGEASGYIMRLKGEKMEFIKYGKVQGTEDKAVLEERMKAYKKDQKRIKQLRAIFHKYKPAMEHEAFQKFLQEKFGVELSFHVGEGKKKAYGYTIIDHASKSIYKGGEVMPLESYRKMESMERKKELAKEIIKQFEYKSEDKHFTSFQKALNEKGFWAKHDGTVLISGTNEALAQMRPWDLEMLKANTRLAEATSYNAYSFEGAVMLSELYQVQLKHISIRDMDVEQKNFINLIRSGMQTTSLGELQKSLGFEVIQHKGEHYFIDRQFGIVVDRKDLADEKNDLKFEIASEAKVYNLYSQRQQTEVLDQAMENGQGLSLNLLAQLASAFSASPERDRKRKNKNQIQY</sequence>
<gene>
    <name evidence="2" type="ORF">PEDI_52320</name>
</gene>
<comment type="caution">
    <text evidence="2">The sequence shown here is derived from an EMBL/GenBank/DDBJ whole genome shotgun (WGS) entry which is preliminary data.</text>
</comment>
<name>A0AAN4W506_9BACT</name>
<evidence type="ECO:0000313" key="3">
    <source>
        <dbReference type="Proteomes" id="UP001310022"/>
    </source>
</evidence>
<evidence type="ECO:0000259" key="1">
    <source>
        <dbReference type="Pfam" id="PF03432"/>
    </source>
</evidence>
<dbReference type="AlphaFoldDB" id="A0AAN4W506"/>
<dbReference type="Proteomes" id="UP001310022">
    <property type="component" value="Unassembled WGS sequence"/>
</dbReference>
<dbReference type="EMBL" id="BQKE01000006">
    <property type="protein sequence ID" value="GJM64680.1"/>
    <property type="molecule type" value="Genomic_DNA"/>
</dbReference>
<keyword evidence="3" id="KW-1185">Reference proteome</keyword>
<dbReference type="InterPro" id="IPR005094">
    <property type="entry name" value="Endonuclease_MobA/VirD2"/>
</dbReference>
<evidence type="ECO:0000313" key="2">
    <source>
        <dbReference type="EMBL" id="GJM64680.1"/>
    </source>
</evidence>
<proteinExistence type="predicted"/>
<dbReference type="Pfam" id="PF03432">
    <property type="entry name" value="Relaxase"/>
    <property type="match status" value="1"/>
</dbReference>
<organism evidence="2 3">
    <name type="scientific">Persicobacter diffluens</name>
    <dbReference type="NCBI Taxonomy" id="981"/>
    <lineage>
        <taxon>Bacteria</taxon>
        <taxon>Pseudomonadati</taxon>
        <taxon>Bacteroidota</taxon>
        <taxon>Cytophagia</taxon>
        <taxon>Cytophagales</taxon>
        <taxon>Persicobacteraceae</taxon>
        <taxon>Persicobacter</taxon>
    </lineage>
</organism>
<dbReference type="RefSeq" id="WP_338239746.1">
    <property type="nucleotide sequence ID" value="NZ_BQKE01000006.1"/>
</dbReference>